<proteinExistence type="inferred from homology"/>
<dbReference type="InterPro" id="IPR000653">
    <property type="entry name" value="DegT/StrS_aminotransferase"/>
</dbReference>
<dbReference type="AlphaFoldDB" id="A0A832R8M2"/>
<protein>
    <submittedName>
        <fullName evidence="5">DegT/DnrJ/EryC1/StrS aminotransferase family protein</fullName>
    </submittedName>
</protein>
<keyword evidence="4" id="KW-0175">Coiled coil</keyword>
<dbReference type="PANTHER" id="PTHR30244:SF34">
    <property type="entry name" value="DTDP-4-AMINO-4,6-DIDEOXYGALACTOSE TRANSAMINASE"/>
    <property type="match status" value="1"/>
</dbReference>
<evidence type="ECO:0000313" key="6">
    <source>
        <dbReference type="Proteomes" id="UP000576550"/>
    </source>
</evidence>
<dbReference type="SUPFAM" id="SSF53383">
    <property type="entry name" value="PLP-dependent transferases"/>
    <property type="match status" value="1"/>
</dbReference>
<feature type="coiled-coil region" evidence="4">
    <location>
        <begin position="207"/>
        <end position="234"/>
    </location>
</feature>
<dbReference type="InterPro" id="IPR015422">
    <property type="entry name" value="PyrdxlP-dep_Trfase_small"/>
</dbReference>
<feature type="active site" description="Proton acceptor" evidence="1">
    <location>
        <position position="192"/>
    </location>
</feature>
<comment type="similarity">
    <text evidence="3">Belongs to the DegT/DnrJ/EryC1 family.</text>
</comment>
<dbReference type="PIRSF" id="PIRSF000390">
    <property type="entry name" value="PLP_StrS"/>
    <property type="match status" value="1"/>
</dbReference>
<evidence type="ECO:0000256" key="3">
    <source>
        <dbReference type="RuleBase" id="RU004508"/>
    </source>
</evidence>
<dbReference type="Pfam" id="PF01041">
    <property type="entry name" value="DegT_DnrJ_EryC1"/>
    <property type="match status" value="2"/>
</dbReference>
<dbReference type="PANTHER" id="PTHR30244">
    <property type="entry name" value="TRANSAMINASE"/>
    <property type="match status" value="1"/>
</dbReference>
<dbReference type="Gene3D" id="3.40.640.10">
    <property type="entry name" value="Type I PLP-dependent aspartate aminotransferase-like (Major domain)"/>
    <property type="match status" value="1"/>
</dbReference>
<keyword evidence="5" id="KW-0808">Transferase</keyword>
<name>A0A832R8M2_9BACT</name>
<dbReference type="InterPro" id="IPR015421">
    <property type="entry name" value="PyrdxlP-dep_Trfase_major"/>
</dbReference>
<dbReference type="Gene3D" id="3.90.1150.10">
    <property type="entry name" value="Aspartate Aminotransferase, domain 1"/>
    <property type="match status" value="1"/>
</dbReference>
<dbReference type="GO" id="GO:0000271">
    <property type="term" value="P:polysaccharide biosynthetic process"/>
    <property type="evidence" value="ECO:0007669"/>
    <property type="project" value="TreeGrafter"/>
</dbReference>
<dbReference type="GO" id="GO:0008483">
    <property type="term" value="F:transaminase activity"/>
    <property type="evidence" value="ECO:0007669"/>
    <property type="project" value="UniProtKB-KW"/>
</dbReference>
<dbReference type="Proteomes" id="UP000576550">
    <property type="component" value="Unassembled WGS sequence"/>
</dbReference>
<reference evidence="5 6" key="1">
    <citation type="journal article" date="2020" name="Biotechnol. Biofuels">
        <title>New insights from the biogas microbiome by comprehensive genome-resolved metagenomics of nearly 1600 species originating from multiple anaerobic digesters.</title>
        <authorList>
            <person name="Campanaro S."/>
            <person name="Treu L."/>
            <person name="Rodriguez-R L.M."/>
            <person name="Kovalovszki A."/>
            <person name="Ziels R.M."/>
            <person name="Maus I."/>
            <person name="Zhu X."/>
            <person name="Kougias P.G."/>
            <person name="Basile A."/>
            <person name="Luo G."/>
            <person name="Schluter A."/>
            <person name="Konstantinidis K.T."/>
            <person name="Angelidaki I."/>
        </authorList>
    </citation>
    <scope>NUCLEOTIDE SEQUENCE [LARGE SCALE GENOMIC DNA]</scope>
    <source>
        <strain evidence="5">AS05jafATM_89</strain>
    </source>
</reference>
<dbReference type="GO" id="GO:0030170">
    <property type="term" value="F:pyridoxal phosphate binding"/>
    <property type="evidence" value="ECO:0007669"/>
    <property type="project" value="TreeGrafter"/>
</dbReference>
<dbReference type="EMBL" id="DUTP01000003">
    <property type="protein sequence ID" value="HHX99421.1"/>
    <property type="molecule type" value="Genomic_DNA"/>
</dbReference>
<keyword evidence="5" id="KW-0032">Aminotransferase</keyword>
<gene>
    <name evidence="5" type="ORF">GX533_01950</name>
</gene>
<keyword evidence="2 3" id="KW-0663">Pyridoxal phosphate</keyword>
<feature type="modified residue" description="N6-(pyridoxal phosphate)lysine" evidence="2">
    <location>
        <position position="192"/>
    </location>
</feature>
<evidence type="ECO:0000256" key="2">
    <source>
        <dbReference type="PIRSR" id="PIRSR000390-2"/>
    </source>
</evidence>
<evidence type="ECO:0000256" key="1">
    <source>
        <dbReference type="PIRSR" id="PIRSR000390-1"/>
    </source>
</evidence>
<evidence type="ECO:0000313" key="5">
    <source>
        <dbReference type="EMBL" id="HHX99421.1"/>
    </source>
</evidence>
<accession>A0A832R8M2</accession>
<dbReference type="InterPro" id="IPR015424">
    <property type="entry name" value="PyrdxlP-dep_Trfase"/>
</dbReference>
<sequence length="420" mass="49004">MKEHTKLKIFTGSTPNTTEKDLLLAKGILSGAVNTQGARESLKEYFRNTWEEDIFLFNRGREAIYFLLKNLGLKKDDEIILQAFTCIATVEPILWSKCKPVFVDIQKNSFNIDLEKLRSSITPRTRVVLIQHTFGEMVNMKKVREIVESFNNERDNEEKIFLIEDCAHLFSLTDDRIGKYSDAFFFSFAQDKAISSTQGAMLVVKNNNFFSSNLKQEYEELDELNQREATYNARYVLLWEKIKRFYYTLEIPLIRFSLGKLLILLFRFLGLIKKQAKVNIEKDCNIKKMSDIQAQLLLRQLEDWEVFNQHRQEIVTIYEDKLKEEYRTSYKKGDTLLRYPILSEKKNLIRKILREEKVIVGNWYSSPIYPLAWENLSSVGYVKGSCPNVETACKNILNLPTGIEVSKEQAEEITDILNSV</sequence>
<comment type="caution">
    <text evidence="5">The sequence shown here is derived from an EMBL/GenBank/DDBJ whole genome shotgun (WGS) entry which is preliminary data.</text>
</comment>
<evidence type="ECO:0000256" key="4">
    <source>
        <dbReference type="SAM" id="Coils"/>
    </source>
</evidence>
<organism evidence="5 6">
    <name type="scientific">Candidatus Dojkabacteria bacterium</name>
    <dbReference type="NCBI Taxonomy" id="2099670"/>
    <lineage>
        <taxon>Bacteria</taxon>
        <taxon>Candidatus Dojkabacteria</taxon>
    </lineage>
</organism>